<comment type="caution">
    <text evidence="2">The sequence shown here is derived from an EMBL/GenBank/DDBJ whole genome shotgun (WGS) entry which is preliminary data.</text>
</comment>
<dbReference type="RefSeq" id="WP_246690802.1">
    <property type="nucleotide sequence ID" value="NZ_VIWP01000004.1"/>
</dbReference>
<evidence type="ECO:0000256" key="1">
    <source>
        <dbReference type="SAM" id="Phobius"/>
    </source>
</evidence>
<evidence type="ECO:0000313" key="3">
    <source>
        <dbReference type="Proteomes" id="UP000320653"/>
    </source>
</evidence>
<gene>
    <name evidence="2" type="ORF">FHW37_104137</name>
</gene>
<feature type="transmembrane region" description="Helical" evidence="1">
    <location>
        <begin position="40"/>
        <end position="60"/>
    </location>
</feature>
<proteinExistence type="predicted"/>
<reference evidence="2 3" key="1">
    <citation type="submission" date="2019-06" db="EMBL/GenBank/DDBJ databases">
        <title>Sorghum-associated microbial communities from plants grown in Nebraska, USA.</title>
        <authorList>
            <person name="Schachtman D."/>
        </authorList>
    </citation>
    <scope>NUCLEOTIDE SEQUENCE [LARGE SCALE GENOMIC DNA]</scope>
    <source>
        <strain evidence="2 3">1225</strain>
    </source>
</reference>
<sequence>MTAPTDTNDAEFIEMLEEAELELPHVPPVQAQPSKLRFSVLLVIAVYPIITTLLYALASFTEGWEIWHRTMIITPFMVFSIVFAVSPAINRHFGWFVAGLPRPGKLAKA</sequence>
<dbReference type="AlphaFoldDB" id="A0A561QR79"/>
<feature type="transmembrane region" description="Helical" evidence="1">
    <location>
        <begin position="66"/>
        <end position="85"/>
    </location>
</feature>
<dbReference type="EMBL" id="VIWP01000004">
    <property type="protein sequence ID" value="TWF52869.1"/>
    <property type="molecule type" value="Genomic_DNA"/>
</dbReference>
<keyword evidence="1" id="KW-1133">Transmembrane helix</keyword>
<protein>
    <recommendedName>
        <fullName evidence="4">Transmembrane protein</fullName>
    </recommendedName>
</protein>
<keyword evidence="1" id="KW-0812">Transmembrane</keyword>
<keyword evidence="1" id="KW-0472">Membrane</keyword>
<name>A0A561QR79_9HYPH</name>
<accession>A0A561QR79</accession>
<organism evidence="2 3">
    <name type="scientific">Neorhizobium alkalisoli</name>
    <dbReference type="NCBI Taxonomy" id="528178"/>
    <lineage>
        <taxon>Bacteria</taxon>
        <taxon>Pseudomonadati</taxon>
        <taxon>Pseudomonadota</taxon>
        <taxon>Alphaproteobacteria</taxon>
        <taxon>Hyphomicrobiales</taxon>
        <taxon>Rhizobiaceae</taxon>
        <taxon>Rhizobium/Agrobacterium group</taxon>
        <taxon>Neorhizobium</taxon>
    </lineage>
</organism>
<evidence type="ECO:0008006" key="4">
    <source>
        <dbReference type="Google" id="ProtNLM"/>
    </source>
</evidence>
<evidence type="ECO:0000313" key="2">
    <source>
        <dbReference type="EMBL" id="TWF52869.1"/>
    </source>
</evidence>
<keyword evidence="3" id="KW-1185">Reference proteome</keyword>
<dbReference type="Proteomes" id="UP000320653">
    <property type="component" value="Unassembled WGS sequence"/>
</dbReference>